<keyword evidence="5 6" id="KW-0472">Membrane</keyword>
<feature type="transmembrane region" description="Helical" evidence="6">
    <location>
        <begin position="68"/>
        <end position="89"/>
    </location>
</feature>
<feature type="transmembrane region" description="Helical" evidence="6">
    <location>
        <begin position="12"/>
        <end position="31"/>
    </location>
</feature>
<dbReference type="GO" id="GO:0005886">
    <property type="term" value="C:plasma membrane"/>
    <property type="evidence" value="ECO:0007669"/>
    <property type="project" value="UniProtKB-SubCell"/>
</dbReference>
<evidence type="ECO:0000256" key="1">
    <source>
        <dbReference type="ARBA" id="ARBA00004651"/>
    </source>
</evidence>
<keyword evidence="8" id="KW-1185">Reference proteome</keyword>
<keyword evidence="3 6" id="KW-0812">Transmembrane</keyword>
<protein>
    <submittedName>
        <fullName evidence="7">ATP synthase subunit I</fullName>
    </submittedName>
</protein>
<accession>A0A401G1T3</accession>
<evidence type="ECO:0000256" key="3">
    <source>
        <dbReference type="ARBA" id="ARBA00022692"/>
    </source>
</evidence>
<evidence type="ECO:0000256" key="6">
    <source>
        <dbReference type="SAM" id="Phobius"/>
    </source>
</evidence>
<name>A0A401G1T3_9BACT</name>
<dbReference type="AlphaFoldDB" id="A0A401G1T3"/>
<comment type="subcellular location">
    <subcellularLocation>
        <location evidence="1">Cell membrane</location>
        <topology evidence="1">Multi-pass membrane protein</topology>
    </subcellularLocation>
</comment>
<evidence type="ECO:0000256" key="5">
    <source>
        <dbReference type="ARBA" id="ARBA00023136"/>
    </source>
</evidence>
<keyword evidence="2" id="KW-1003">Cell membrane</keyword>
<sequence>MKTIRDTEKKYCSRALVTAIIIGFVLIVAGYKPIARGLILGTLFSIFNFILMGETLPKRVNQSAKKSFALALGSVFFRYAVLAIPLIAAFRSEKISVIAAACGIFAVQLMILADYVRGFVASARVKGKAL</sequence>
<reference evidence="8" key="1">
    <citation type="submission" date="2017-11" db="EMBL/GenBank/DDBJ databases">
        <authorList>
            <person name="Watanabe M."/>
            <person name="Kojima H."/>
        </authorList>
    </citation>
    <scope>NUCLEOTIDE SEQUENCE [LARGE SCALE GENOMIC DNA]</scope>
    <source>
        <strain evidence="8">Tokyo 01</strain>
    </source>
</reference>
<dbReference type="InterPro" id="IPR005598">
    <property type="entry name" value="ATP_synth_I"/>
</dbReference>
<feature type="transmembrane region" description="Helical" evidence="6">
    <location>
        <begin position="95"/>
        <end position="116"/>
    </location>
</feature>
<gene>
    <name evidence="7" type="ORF">DENIS_4173</name>
</gene>
<feature type="transmembrane region" description="Helical" evidence="6">
    <location>
        <begin position="37"/>
        <end position="56"/>
    </location>
</feature>
<evidence type="ECO:0000256" key="2">
    <source>
        <dbReference type="ARBA" id="ARBA00022475"/>
    </source>
</evidence>
<dbReference type="Pfam" id="PF03899">
    <property type="entry name" value="ATP-synt_I"/>
    <property type="match status" value="1"/>
</dbReference>
<proteinExistence type="predicted"/>
<comment type="caution">
    <text evidence="7">The sequence shown here is derived from an EMBL/GenBank/DDBJ whole genome shotgun (WGS) entry which is preliminary data.</text>
</comment>
<evidence type="ECO:0000256" key="4">
    <source>
        <dbReference type="ARBA" id="ARBA00022989"/>
    </source>
</evidence>
<reference evidence="8" key="2">
    <citation type="submission" date="2019-01" db="EMBL/GenBank/DDBJ databases">
        <title>Genome sequence of Desulfonema ishimotonii strain Tokyo 01.</title>
        <authorList>
            <person name="Fukui M."/>
        </authorList>
    </citation>
    <scope>NUCLEOTIDE SEQUENCE [LARGE SCALE GENOMIC DNA]</scope>
    <source>
        <strain evidence="8">Tokyo 01</strain>
    </source>
</reference>
<organism evidence="7 8">
    <name type="scientific">Desulfonema ishimotonii</name>
    <dbReference type="NCBI Taxonomy" id="45657"/>
    <lineage>
        <taxon>Bacteria</taxon>
        <taxon>Pseudomonadati</taxon>
        <taxon>Thermodesulfobacteriota</taxon>
        <taxon>Desulfobacteria</taxon>
        <taxon>Desulfobacterales</taxon>
        <taxon>Desulfococcaceae</taxon>
        <taxon>Desulfonema</taxon>
    </lineage>
</organism>
<evidence type="ECO:0000313" key="7">
    <source>
        <dbReference type="EMBL" id="GBC63180.1"/>
    </source>
</evidence>
<evidence type="ECO:0000313" key="8">
    <source>
        <dbReference type="Proteomes" id="UP000288096"/>
    </source>
</evidence>
<dbReference type="Proteomes" id="UP000288096">
    <property type="component" value="Unassembled WGS sequence"/>
</dbReference>
<keyword evidence="4 6" id="KW-1133">Transmembrane helix</keyword>
<dbReference type="EMBL" id="BEXT01000001">
    <property type="protein sequence ID" value="GBC63180.1"/>
    <property type="molecule type" value="Genomic_DNA"/>
</dbReference>